<reference evidence="2 3" key="1">
    <citation type="submission" date="2024-08" db="EMBL/GenBank/DDBJ databases">
        <title>Insights into the chromosomal genome structure of Flemingia macrophylla.</title>
        <authorList>
            <person name="Ding Y."/>
            <person name="Zhao Y."/>
            <person name="Bi W."/>
            <person name="Wu M."/>
            <person name="Zhao G."/>
            <person name="Gong Y."/>
            <person name="Li W."/>
            <person name="Zhang P."/>
        </authorList>
    </citation>
    <scope>NUCLEOTIDE SEQUENCE [LARGE SCALE GENOMIC DNA]</scope>
    <source>
        <strain evidence="2">DYQJB</strain>
        <tissue evidence="2">Leaf</tissue>
    </source>
</reference>
<dbReference type="AlphaFoldDB" id="A0ABD1N9D3"/>
<feature type="compositionally biased region" description="Low complexity" evidence="1">
    <location>
        <begin position="38"/>
        <end position="53"/>
    </location>
</feature>
<proteinExistence type="predicted"/>
<feature type="region of interest" description="Disordered" evidence="1">
    <location>
        <begin position="34"/>
        <end position="54"/>
    </location>
</feature>
<sequence length="142" mass="15988">MNKMRSEMNHGDKRRGRRLKLCRGRRRPATLALSAGLSAQRQSHSDSSAQHQDLGNANNESIHCPGLCDVVTVQFHRPLWCCNGEVEYLRTGMCGVVTVRRISLCGVVTMWPLEVVSKGLDEVMMMAHMVPRVEDWEVSLIV</sequence>
<evidence type="ECO:0000313" key="3">
    <source>
        <dbReference type="Proteomes" id="UP001603857"/>
    </source>
</evidence>
<accession>A0ABD1N9D3</accession>
<keyword evidence="3" id="KW-1185">Reference proteome</keyword>
<dbReference type="EMBL" id="JBGMDY010000002">
    <property type="protein sequence ID" value="KAL2344669.1"/>
    <property type="molecule type" value="Genomic_DNA"/>
</dbReference>
<comment type="caution">
    <text evidence="2">The sequence shown here is derived from an EMBL/GenBank/DDBJ whole genome shotgun (WGS) entry which is preliminary data.</text>
</comment>
<evidence type="ECO:0000256" key="1">
    <source>
        <dbReference type="SAM" id="MobiDB-lite"/>
    </source>
</evidence>
<name>A0ABD1N9D3_9FABA</name>
<protein>
    <submittedName>
        <fullName evidence="2">Uncharacterized protein</fullName>
    </submittedName>
</protein>
<gene>
    <name evidence="2" type="ORF">Fmac_005954</name>
</gene>
<evidence type="ECO:0000313" key="2">
    <source>
        <dbReference type="EMBL" id="KAL2344669.1"/>
    </source>
</evidence>
<organism evidence="2 3">
    <name type="scientific">Flemingia macrophylla</name>
    <dbReference type="NCBI Taxonomy" id="520843"/>
    <lineage>
        <taxon>Eukaryota</taxon>
        <taxon>Viridiplantae</taxon>
        <taxon>Streptophyta</taxon>
        <taxon>Embryophyta</taxon>
        <taxon>Tracheophyta</taxon>
        <taxon>Spermatophyta</taxon>
        <taxon>Magnoliopsida</taxon>
        <taxon>eudicotyledons</taxon>
        <taxon>Gunneridae</taxon>
        <taxon>Pentapetalae</taxon>
        <taxon>rosids</taxon>
        <taxon>fabids</taxon>
        <taxon>Fabales</taxon>
        <taxon>Fabaceae</taxon>
        <taxon>Papilionoideae</taxon>
        <taxon>50 kb inversion clade</taxon>
        <taxon>NPAAA clade</taxon>
        <taxon>indigoferoid/millettioid clade</taxon>
        <taxon>Phaseoleae</taxon>
        <taxon>Flemingia</taxon>
    </lineage>
</organism>
<dbReference type="Proteomes" id="UP001603857">
    <property type="component" value="Unassembled WGS sequence"/>
</dbReference>